<dbReference type="SUPFAM" id="SSF51283">
    <property type="entry name" value="dUTPase-like"/>
    <property type="match status" value="1"/>
</dbReference>
<feature type="coiled-coil region" evidence="1">
    <location>
        <begin position="233"/>
        <end position="271"/>
    </location>
</feature>
<feature type="transmembrane region" description="Helical" evidence="2">
    <location>
        <begin position="302"/>
        <end position="322"/>
    </location>
</feature>
<dbReference type="AlphaFoldDB" id="A0A532V7Z9"/>
<evidence type="ECO:0000256" key="1">
    <source>
        <dbReference type="SAM" id="Coils"/>
    </source>
</evidence>
<accession>A0A532V7Z9</accession>
<reference evidence="3 4" key="1">
    <citation type="submission" date="2017-06" db="EMBL/GenBank/DDBJ databases">
        <title>Novel microbial phyla capable of carbon fixation and sulfur reduction in deep-sea sediments.</title>
        <authorList>
            <person name="Huang J."/>
            <person name="Baker B."/>
            <person name="Wang Y."/>
        </authorList>
    </citation>
    <scope>NUCLEOTIDE SEQUENCE [LARGE SCALE GENOMIC DNA]</scope>
    <source>
        <strain evidence="3">B3_TA06</strain>
    </source>
</reference>
<evidence type="ECO:0000313" key="4">
    <source>
        <dbReference type="Proteomes" id="UP000317778"/>
    </source>
</evidence>
<evidence type="ECO:0000313" key="3">
    <source>
        <dbReference type="EMBL" id="TKJ43097.1"/>
    </source>
</evidence>
<keyword evidence="2" id="KW-0472">Membrane</keyword>
<evidence type="ECO:0000256" key="2">
    <source>
        <dbReference type="SAM" id="Phobius"/>
    </source>
</evidence>
<protein>
    <recommendedName>
        <fullName evidence="5">dUTPase-like domain-containing protein</fullName>
    </recommendedName>
</protein>
<proteinExistence type="predicted"/>
<organism evidence="3 4">
    <name type="scientific">candidate division TA06 bacterium B3_TA06</name>
    <dbReference type="NCBI Taxonomy" id="2012487"/>
    <lineage>
        <taxon>Bacteria</taxon>
        <taxon>Bacteria division TA06</taxon>
    </lineage>
</organism>
<keyword evidence="1" id="KW-0175">Coiled coil</keyword>
<keyword evidence="2" id="KW-0812">Transmembrane</keyword>
<gene>
    <name evidence="3" type="ORF">CEE36_04940</name>
</gene>
<name>A0A532V7Z9_UNCT6</name>
<feature type="transmembrane region" description="Helical" evidence="2">
    <location>
        <begin position="273"/>
        <end position="296"/>
    </location>
</feature>
<dbReference type="InterPro" id="IPR036157">
    <property type="entry name" value="dUTPase-like_sf"/>
</dbReference>
<dbReference type="Gene3D" id="2.70.40.10">
    <property type="match status" value="1"/>
</dbReference>
<dbReference type="EMBL" id="NJBO01000006">
    <property type="protein sequence ID" value="TKJ43097.1"/>
    <property type="molecule type" value="Genomic_DNA"/>
</dbReference>
<dbReference type="Proteomes" id="UP000317778">
    <property type="component" value="Unassembled WGS sequence"/>
</dbReference>
<sequence>MAKILADREIKKLCGTVILGGDDNAIHTHGIRLHLGNHVQFLSTGEEKELKPGYFLVIHLSETVLISSLEKIDFTKETVQKQYPKMLLMGLLTPTTTMMREGLSLLTTKVDAGFRGNLNWGIRNNSINKITLEYGEPIFKLTIFLLETEEELSEVLYGEKEIDHYQDTEGIRPSARRIPTSIPKSKIIASSYTNIPPTTILKEAGYPFNHIGTELVELGGKFDQVSKDVIFLKQEFQKQITELSSKIVDVRERLSEKIENVLKEASQLFDKRFGAVIGALIGAGSLMYTIISLLQSQNVGKIIIACVVGGFGVASLIITYFLTRRIKVTK</sequence>
<keyword evidence="2" id="KW-1133">Transmembrane helix</keyword>
<comment type="caution">
    <text evidence="3">The sequence shown here is derived from an EMBL/GenBank/DDBJ whole genome shotgun (WGS) entry which is preliminary data.</text>
</comment>
<evidence type="ECO:0008006" key="5">
    <source>
        <dbReference type="Google" id="ProtNLM"/>
    </source>
</evidence>